<evidence type="ECO:0000313" key="4">
    <source>
        <dbReference type="Proteomes" id="UP000247702"/>
    </source>
</evidence>
<dbReference type="Proteomes" id="UP000247702">
    <property type="component" value="Unassembled WGS sequence"/>
</dbReference>
<dbReference type="AlphaFoldDB" id="A0A2Z6RZC1"/>
<reference evidence="3" key="2">
    <citation type="submission" date="2019-10" db="EMBL/GenBank/DDBJ databases">
        <title>Conservation and host-specific expression of non-tandemly repeated heterogenous ribosome RNA gene in arbuscular mycorrhizal fungi.</title>
        <authorList>
            <person name="Maeda T."/>
            <person name="Kobayashi Y."/>
            <person name="Nakagawa T."/>
            <person name="Ezawa T."/>
            <person name="Yamaguchi K."/>
            <person name="Bino T."/>
            <person name="Nishimoto Y."/>
            <person name="Shigenobu S."/>
            <person name="Kawaguchi M."/>
        </authorList>
    </citation>
    <scope>NUCLEOTIDE SEQUENCE</scope>
    <source>
        <strain evidence="3">HR1</strain>
    </source>
</reference>
<sequence>MARSDKKNRICERCGKECANPNKLHEHLNRKFKCKPIPIQTSTPQVKSQGGAPIVHARGKDQRREKPEPIQATIP</sequence>
<gene>
    <name evidence="3" type="ORF">RCL2_002578500</name>
    <name evidence="2" type="ORF">RclHR1_43540001</name>
</gene>
<organism evidence="2 4">
    <name type="scientific">Rhizophagus clarus</name>
    <dbReference type="NCBI Taxonomy" id="94130"/>
    <lineage>
        <taxon>Eukaryota</taxon>
        <taxon>Fungi</taxon>
        <taxon>Fungi incertae sedis</taxon>
        <taxon>Mucoromycota</taxon>
        <taxon>Glomeromycotina</taxon>
        <taxon>Glomeromycetes</taxon>
        <taxon>Glomerales</taxon>
        <taxon>Glomeraceae</taxon>
        <taxon>Rhizophagus</taxon>
    </lineage>
</organism>
<feature type="compositionally biased region" description="Basic and acidic residues" evidence="1">
    <location>
        <begin position="58"/>
        <end position="68"/>
    </location>
</feature>
<accession>A0A2Z6RZC1</accession>
<name>A0A2Z6RZC1_9GLOM</name>
<comment type="caution">
    <text evidence="2">The sequence shown here is derived from an EMBL/GenBank/DDBJ whole genome shotgun (WGS) entry which is preliminary data.</text>
</comment>
<dbReference type="EMBL" id="BEXD01003729">
    <property type="protein sequence ID" value="GBC01852.1"/>
    <property type="molecule type" value="Genomic_DNA"/>
</dbReference>
<evidence type="ECO:0000313" key="2">
    <source>
        <dbReference type="EMBL" id="GBC01852.1"/>
    </source>
</evidence>
<evidence type="ECO:0000313" key="3">
    <source>
        <dbReference type="EMBL" id="GES99274.1"/>
    </source>
</evidence>
<reference evidence="2 4" key="1">
    <citation type="submission" date="2017-11" db="EMBL/GenBank/DDBJ databases">
        <title>The genome of Rhizophagus clarus HR1 reveals common genetic basis of auxotrophy among arbuscular mycorrhizal fungi.</title>
        <authorList>
            <person name="Kobayashi Y."/>
        </authorList>
    </citation>
    <scope>NUCLEOTIDE SEQUENCE [LARGE SCALE GENOMIC DNA]</scope>
    <source>
        <strain evidence="2 4">HR1</strain>
    </source>
</reference>
<dbReference type="Proteomes" id="UP000615446">
    <property type="component" value="Unassembled WGS sequence"/>
</dbReference>
<keyword evidence="4" id="KW-1185">Reference proteome</keyword>
<evidence type="ECO:0000256" key="1">
    <source>
        <dbReference type="SAM" id="MobiDB-lite"/>
    </source>
</evidence>
<protein>
    <submittedName>
        <fullName evidence="2">Uncharacterized protein</fullName>
    </submittedName>
</protein>
<feature type="region of interest" description="Disordered" evidence="1">
    <location>
        <begin position="40"/>
        <end position="75"/>
    </location>
</feature>
<proteinExistence type="predicted"/>
<dbReference type="EMBL" id="BLAL01000278">
    <property type="protein sequence ID" value="GES99274.1"/>
    <property type="molecule type" value="Genomic_DNA"/>
</dbReference>